<dbReference type="GO" id="GO:0005829">
    <property type="term" value="C:cytosol"/>
    <property type="evidence" value="ECO:0007669"/>
    <property type="project" value="TreeGrafter"/>
</dbReference>
<dbReference type="PANTHER" id="PTHR43381:SF5">
    <property type="entry name" value="TR-TYPE G DOMAIN-CONTAINING PROTEIN"/>
    <property type="match status" value="1"/>
</dbReference>
<feature type="domain" description="Tr-type G" evidence="11">
    <location>
        <begin position="174"/>
        <end position="341"/>
    </location>
</feature>
<organism evidence="12 13">
    <name type="scientific">Haliovirga abyssi</name>
    <dbReference type="NCBI Taxonomy" id="2996794"/>
    <lineage>
        <taxon>Bacteria</taxon>
        <taxon>Fusobacteriati</taxon>
        <taxon>Fusobacteriota</taxon>
        <taxon>Fusobacteriia</taxon>
        <taxon>Fusobacteriales</taxon>
        <taxon>Haliovirgaceae</taxon>
        <taxon>Haliovirga</taxon>
    </lineage>
</organism>
<dbReference type="FunFam" id="3.40.50.300:FF:000019">
    <property type="entry name" value="Translation initiation factor IF-2"/>
    <property type="match status" value="1"/>
</dbReference>
<dbReference type="SUPFAM" id="SSF52156">
    <property type="entry name" value="Initiation factor IF2/eIF5b, domain 3"/>
    <property type="match status" value="1"/>
</dbReference>
<protein>
    <recommendedName>
        <fullName evidence="2 8">Translation initiation factor IF-2</fullName>
    </recommendedName>
</protein>
<dbReference type="SUPFAM" id="SSF52540">
    <property type="entry name" value="P-loop containing nucleoside triphosphate hydrolases"/>
    <property type="match status" value="1"/>
</dbReference>
<dbReference type="SUPFAM" id="SSF50447">
    <property type="entry name" value="Translation proteins"/>
    <property type="match status" value="2"/>
</dbReference>
<evidence type="ECO:0000256" key="2">
    <source>
        <dbReference type="ARBA" id="ARBA00020675"/>
    </source>
</evidence>
<dbReference type="Pfam" id="PF11987">
    <property type="entry name" value="IF-2"/>
    <property type="match status" value="1"/>
</dbReference>
<keyword evidence="4 8" id="KW-0547">Nucleotide-binding</keyword>
<dbReference type="HAMAP" id="MF_00100_B">
    <property type="entry name" value="IF_2_B"/>
    <property type="match status" value="1"/>
</dbReference>
<dbReference type="InterPro" id="IPR044145">
    <property type="entry name" value="IF2_II"/>
</dbReference>
<evidence type="ECO:0000256" key="3">
    <source>
        <dbReference type="ARBA" id="ARBA00022540"/>
    </source>
</evidence>
<evidence type="ECO:0000256" key="6">
    <source>
        <dbReference type="ARBA" id="ARBA00023134"/>
    </source>
</evidence>
<keyword evidence="6 8" id="KW-0342">GTP-binding</keyword>
<dbReference type="PRINTS" id="PR00449">
    <property type="entry name" value="RASTRNSFRMNG"/>
</dbReference>
<dbReference type="PROSITE" id="PS51722">
    <property type="entry name" value="G_TR_2"/>
    <property type="match status" value="1"/>
</dbReference>
<dbReference type="PANTHER" id="PTHR43381">
    <property type="entry name" value="TRANSLATION INITIATION FACTOR IF-2-RELATED"/>
    <property type="match status" value="1"/>
</dbReference>
<keyword evidence="3 8" id="KW-0396">Initiation factor</keyword>
<evidence type="ECO:0000259" key="11">
    <source>
        <dbReference type="PROSITE" id="PS51722"/>
    </source>
</evidence>
<keyword evidence="5 8" id="KW-0648">Protein biosynthesis</keyword>
<dbReference type="GO" id="GO:0005525">
    <property type="term" value="F:GTP binding"/>
    <property type="evidence" value="ECO:0007669"/>
    <property type="project" value="UniProtKB-KW"/>
</dbReference>
<dbReference type="Gene3D" id="2.40.30.10">
    <property type="entry name" value="Translation factors"/>
    <property type="match status" value="2"/>
</dbReference>
<proteinExistence type="inferred from homology"/>
<dbReference type="Pfam" id="PF22042">
    <property type="entry name" value="EF-G_D2"/>
    <property type="match status" value="1"/>
</dbReference>
<dbReference type="InterPro" id="IPR015760">
    <property type="entry name" value="TIF_IF2"/>
</dbReference>
<feature type="region of interest" description="G-domain" evidence="8">
    <location>
        <begin position="177"/>
        <end position="325"/>
    </location>
</feature>
<evidence type="ECO:0000256" key="10">
    <source>
        <dbReference type="SAM" id="Coils"/>
    </source>
</evidence>
<evidence type="ECO:0000256" key="4">
    <source>
        <dbReference type="ARBA" id="ARBA00022741"/>
    </source>
</evidence>
<dbReference type="NCBIfam" id="TIGR00231">
    <property type="entry name" value="small_GTP"/>
    <property type="match status" value="1"/>
</dbReference>
<dbReference type="InterPro" id="IPR000795">
    <property type="entry name" value="T_Tr_GTP-bd_dom"/>
</dbReference>
<dbReference type="CDD" id="cd03692">
    <property type="entry name" value="mtIF2_IVc"/>
    <property type="match status" value="1"/>
</dbReference>
<dbReference type="Gene3D" id="3.40.50.300">
    <property type="entry name" value="P-loop containing nucleotide triphosphate hydrolases"/>
    <property type="match status" value="1"/>
</dbReference>
<dbReference type="InterPro" id="IPR006847">
    <property type="entry name" value="IF2_N"/>
</dbReference>
<dbReference type="InterPro" id="IPR027417">
    <property type="entry name" value="P-loop_NTPase"/>
</dbReference>
<dbReference type="CDD" id="cd01887">
    <property type="entry name" value="IF2_eIF5B"/>
    <property type="match status" value="1"/>
</dbReference>
<dbReference type="FunFam" id="2.40.30.10:FF:000008">
    <property type="entry name" value="Translation initiation factor IF-2"/>
    <property type="match status" value="1"/>
</dbReference>
<gene>
    <name evidence="8 12" type="primary">infB</name>
    <name evidence="12" type="ORF">HLVA_05270</name>
</gene>
<dbReference type="RefSeq" id="WP_307904897.1">
    <property type="nucleotide sequence ID" value="NZ_AP027059.1"/>
</dbReference>
<dbReference type="GO" id="GO:0003743">
    <property type="term" value="F:translation initiation factor activity"/>
    <property type="evidence" value="ECO:0007669"/>
    <property type="project" value="UniProtKB-UniRule"/>
</dbReference>
<dbReference type="FunFam" id="3.40.50.10050:FF:000001">
    <property type="entry name" value="Translation initiation factor IF-2"/>
    <property type="match status" value="1"/>
</dbReference>
<dbReference type="Pfam" id="PF04760">
    <property type="entry name" value="IF2_N"/>
    <property type="match status" value="2"/>
</dbReference>
<comment type="function">
    <text evidence="7 8 9">One of the essential components for the initiation of protein synthesis. Protects formylmethionyl-tRNA from spontaneous hydrolysis and promotes its binding to the 30S ribosomal subunits. Also involved in the hydrolysis of GTP during the formation of the 70S ribosomal complex.</text>
</comment>
<dbReference type="AlphaFoldDB" id="A0AAU9DCR7"/>
<keyword evidence="10" id="KW-0175">Coiled coil</keyword>
<feature type="binding site" evidence="8">
    <location>
        <begin position="283"/>
        <end position="286"/>
    </location>
    <ligand>
        <name>GTP</name>
        <dbReference type="ChEBI" id="CHEBI:37565"/>
    </ligand>
</feature>
<dbReference type="InterPro" id="IPR036925">
    <property type="entry name" value="TIF_IF2_dom3_sf"/>
</dbReference>
<evidence type="ECO:0000313" key="13">
    <source>
        <dbReference type="Proteomes" id="UP001321582"/>
    </source>
</evidence>
<dbReference type="CDD" id="cd03702">
    <property type="entry name" value="IF2_mtIF2_II"/>
    <property type="match status" value="1"/>
</dbReference>
<evidence type="ECO:0000256" key="1">
    <source>
        <dbReference type="ARBA" id="ARBA00007733"/>
    </source>
</evidence>
<dbReference type="InterPro" id="IPR023115">
    <property type="entry name" value="TIF_IF2_dom3"/>
</dbReference>
<accession>A0AAU9DCR7</accession>
<evidence type="ECO:0000256" key="9">
    <source>
        <dbReference type="RuleBase" id="RU000644"/>
    </source>
</evidence>
<comment type="subcellular location">
    <subcellularLocation>
        <location evidence="8">Cytoplasm</location>
    </subcellularLocation>
</comment>
<feature type="binding site" evidence="8">
    <location>
        <begin position="183"/>
        <end position="190"/>
    </location>
    <ligand>
        <name>GTP</name>
        <dbReference type="ChEBI" id="CHEBI:37565"/>
    </ligand>
</feature>
<keyword evidence="8" id="KW-0963">Cytoplasm</keyword>
<dbReference type="Pfam" id="PF00009">
    <property type="entry name" value="GTP_EFTU"/>
    <property type="match status" value="1"/>
</dbReference>
<reference evidence="12 13" key="1">
    <citation type="submission" date="2022-11" db="EMBL/GenBank/DDBJ databases">
        <title>Haliovirga abyssi gen. nov., sp. nov., a mesophilic fermentative bacterium isolated from the Iheya North hydrothermal field and the proposal of Haliovirgaceae fam. nov.</title>
        <authorList>
            <person name="Miyazaki U."/>
            <person name="Tame A."/>
            <person name="Miyazaki J."/>
            <person name="Takai K."/>
            <person name="Sawayama S."/>
            <person name="Kitajima M."/>
            <person name="Okamoto A."/>
            <person name="Nakagawa S."/>
        </authorList>
    </citation>
    <scope>NUCLEOTIDE SEQUENCE [LARGE SCALE GENOMIC DNA]</scope>
    <source>
        <strain evidence="12 13">IC12</strain>
    </source>
</reference>
<name>A0AAU9DCR7_9FUSO</name>
<keyword evidence="13" id="KW-1185">Reference proteome</keyword>
<dbReference type="Gene3D" id="1.10.10.2480">
    <property type="match status" value="1"/>
</dbReference>
<evidence type="ECO:0000256" key="8">
    <source>
        <dbReference type="HAMAP-Rule" id="MF_00100"/>
    </source>
</evidence>
<dbReference type="FunFam" id="2.40.30.10:FF:000054">
    <property type="entry name" value="Translation initiation factor IF-2"/>
    <property type="match status" value="1"/>
</dbReference>
<evidence type="ECO:0000256" key="5">
    <source>
        <dbReference type="ARBA" id="ARBA00022917"/>
    </source>
</evidence>
<comment type="similarity">
    <text evidence="1 8 9">Belongs to the TRAFAC class translation factor GTPase superfamily. Classic translation factor GTPase family. IF-2 subfamily.</text>
</comment>
<feature type="binding site" evidence="8">
    <location>
        <begin position="229"/>
        <end position="233"/>
    </location>
    <ligand>
        <name>GTP</name>
        <dbReference type="ChEBI" id="CHEBI:37565"/>
    </ligand>
</feature>
<feature type="coiled-coil region" evidence="10">
    <location>
        <begin position="44"/>
        <end position="90"/>
    </location>
</feature>
<dbReference type="Gene3D" id="3.40.50.10050">
    <property type="entry name" value="Translation initiation factor IF- 2, domain 3"/>
    <property type="match status" value="1"/>
</dbReference>
<evidence type="ECO:0000313" key="12">
    <source>
        <dbReference type="EMBL" id="BDU49958.1"/>
    </source>
</evidence>
<evidence type="ECO:0000256" key="7">
    <source>
        <dbReference type="ARBA" id="ARBA00025162"/>
    </source>
</evidence>
<dbReference type="Proteomes" id="UP001321582">
    <property type="component" value="Chromosome"/>
</dbReference>
<dbReference type="InterPro" id="IPR009000">
    <property type="entry name" value="Transl_B-barrel_sf"/>
</dbReference>
<dbReference type="EMBL" id="AP027059">
    <property type="protein sequence ID" value="BDU49958.1"/>
    <property type="molecule type" value="Genomic_DNA"/>
</dbReference>
<dbReference type="InterPro" id="IPR005225">
    <property type="entry name" value="Small_GTP-bd"/>
</dbReference>
<dbReference type="NCBIfam" id="TIGR00487">
    <property type="entry name" value="IF-2"/>
    <property type="match status" value="1"/>
</dbReference>
<dbReference type="KEGG" id="haby:HLVA_05270"/>
<sequence length="672" mass="75005">MTHKIRVHELAKEYGISNKDFLEKLNEWDIAVSSHLSGLTEEQVEIIKKKLDVKKSKKEKMKEQKEEQRKAKEMKKAKIAEEKAKEEELKVINILSEITIKELAEKMNISPTEIIKTLFLQGKAFTINSNIEFELVEEIAESYGYLVEQEEKEEETYGEKFSLEIEDKEEELLDRPPVITVMGHVDHGKTSLLDAIKETTVAEGEAGGITQRIGAYQIIKDGQKITFIDTPGHEAFTEMRARGAKVTDIAVLVVAADDGVMPQTIEAIAHAKEAEVPIIVAVNKIDKDGANPMRVKQELSEYDLLPAEWGGTTDFVEISAKKRINLQDLLDTIVVTAEILELKANPKKRAKAVVLESRLDQQRGPVADILMQEGTLKVGDTVIAGESYGKVRAMTDDKGKRIKEALPSQPVEIIGFDKVPEAGDVVYAVQNDKQGKKIVEQMQLENKARDYQQRGHISLDRLHDKIEGEEFKELKLIIKADTRGSVEVLKESISKLSNEEVAVKIIYAAAGAISEGDVKLAEASDAIIIGFNVRPSTKARLEAEKEEVEIRNYNVIYHLTEELAEAIKGMLSPKFKEVYQGRVEIKKVFKITNVGNIGGAVVVDGLIKRNSEIRVLRNGIIVYTGELSSLKRFTSDAKDAIVGQECGIGIANFNDIKEGDIIEAYMMEEIPR</sequence>
<dbReference type="InterPro" id="IPR000178">
    <property type="entry name" value="TF_IF2_bacterial-like"/>
</dbReference>
<dbReference type="GO" id="GO:0003924">
    <property type="term" value="F:GTPase activity"/>
    <property type="evidence" value="ECO:0007669"/>
    <property type="project" value="UniProtKB-UniRule"/>
</dbReference>
<dbReference type="InterPro" id="IPR053905">
    <property type="entry name" value="EF-G-like_DII"/>
</dbReference>